<feature type="transmembrane region" description="Helical" evidence="9">
    <location>
        <begin position="47"/>
        <end position="65"/>
    </location>
</feature>
<protein>
    <recommendedName>
        <fullName evidence="9">Apolipoprotein N-acyltransferase</fullName>
        <shortName evidence="9">ALP N-acyltransferase</shortName>
        <ecNumber evidence="9">2.3.1.269</ecNumber>
    </recommendedName>
</protein>
<evidence type="ECO:0000256" key="7">
    <source>
        <dbReference type="ARBA" id="ARBA00023136"/>
    </source>
</evidence>
<sequence>MKILALGLLAAVFLNFSVAPFQWGVLGFVALMPLLHLRTLSALRRFLIGWFAGFLTQAFTYYWVFYTIRDFGGLSPWIAALGSTAFWLYQGLDLALWLWAYPLLAQKLGSRVTSNWTPVCHALTAAATWWLLQKGLFPYVFPWNYGSIFASLPWLFESVALWGVHGLGFLAVWFQAGLMEGMRRREASGRSRFALSVAAPLVLILTGLPFHRQVPTETWRIAVVQPNLIPWAKRGRLTLEERVGAHLRPTLGLKGRDVDMVVWPETAMSFVLSGFDRERRQLQFLCRELGAPLVTGTVGKAETGEYYNEIWMFTPDGAEPQVYRKQKLVWFSEQLPWVFSWARWFDPNMGGFAPGRETNAFRWRDRHFVPLVCFEALLPDYVDRFRGHAILNLTNDAWFGQTKASALHLQMIRGRAPEHGIPMVRATNSGISCWIDRRGVVHDPTGLYTAETAIFEVPVPTTPGTSRFSWAQAFLLGLTGLSVGLTRWVGRAREPS</sequence>
<evidence type="ECO:0000256" key="6">
    <source>
        <dbReference type="ARBA" id="ARBA00022989"/>
    </source>
</evidence>
<keyword evidence="5 9" id="KW-0812">Transmembrane</keyword>
<dbReference type="InterPro" id="IPR003010">
    <property type="entry name" value="C-N_Hydrolase"/>
</dbReference>
<evidence type="ECO:0000256" key="8">
    <source>
        <dbReference type="ARBA" id="ARBA00023315"/>
    </source>
</evidence>
<proteinExistence type="inferred from homology"/>
<evidence type="ECO:0000313" key="12">
    <source>
        <dbReference type="Proteomes" id="UP000663929"/>
    </source>
</evidence>
<dbReference type="EC" id="2.3.1.269" evidence="9"/>
<dbReference type="PANTHER" id="PTHR38686">
    <property type="entry name" value="APOLIPOPROTEIN N-ACYLTRANSFERASE"/>
    <property type="match status" value="1"/>
</dbReference>
<dbReference type="RefSeq" id="WP_237383680.1">
    <property type="nucleotide sequence ID" value="NZ_CP071793.1"/>
</dbReference>
<evidence type="ECO:0000256" key="5">
    <source>
        <dbReference type="ARBA" id="ARBA00022692"/>
    </source>
</evidence>
<dbReference type="Pfam" id="PF00795">
    <property type="entry name" value="CN_hydrolase"/>
    <property type="match status" value="1"/>
</dbReference>
<keyword evidence="6 9" id="KW-1133">Transmembrane helix</keyword>
<feature type="transmembrane region" description="Helical" evidence="9">
    <location>
        <begin position="152"/>
        <end position="173"/>
    </location>
</feature>
<dbReference type="HAMAP" id="MF_01148">
    <property type="entry name" value="Lnt"/>
    <property type="match status" value="1"/>
</dbReference>
<evidence type="ECO:0000256" key="2">
    <source>
        <dbReference type="ARBA" id="ARBA00010065"/>
    </source>
</evidence>
<accession>A0A8A4TWM2</accession>
<feature type="transmembrane region" description="Helical" evidence="9">
    <location>
        <begin position="112"/>
        <end position="132"/>
    </location>
</feature>
<dbReference type="Pfam" id="PF20154">
    <property type="entry name" value="LNT_N"/>
    <property type="match status" value="1"/>
</dbReference>
<comment type="function">
    <text evidence="9">Catalyzes the phospholipid dependent N-acylation of the N-terminal cysteine of apolipoprotein, the last step in lipoprotein maturation.</text>
</comment>
<evidence type="ECO:0000256" key="1">
    <source>
        <dbReference type="ARBA" id="ARBA00004651"/>
    </source>
</evidence>
<dbReference type="GO" id="GO:0016410">
    <property type="term" value="F:N-acyltransferase activity"/>
    <property type="evidence" value="ECO:0007669"/>
    <property type="project" value="UniProtKB-UniRule"/>
</dbReference>
<feature type="transmembrane region" description="Helical" evidence="9">
    <location>
        <begin position="77"/>
        <end position="100"/>
    </location>
</feature>
<feature type="domain" description="CN hydrolase" evidence="10">
    <location>
        <begin position="219"/>
        <end position="461"/>
    </location>
</feature>
<comment type="similarity">
    <text evidence="2 9">Belongs to the CN hydrolase family. Apolipoprotein N-acyltransferase subfamily.</text>
</comment>
<evidence type="ECO:0000256" key="9">
    <source>
        <dbReference type="HAMAP-Rule" id="MF_01148"/>
    </source>
</evidence>
<feature type="transmembrane region" description="Helical" evidence="9">
    <location>
        <begin position="6"/>
        <end position="35"/>
    </location>
</feature>
<dbReference type="PROSITE" id="PS50263">
    <property type="entry name" value="CN_HYDROLASE"/>
    <property type="match status" value="1"/>
</dbReference>
<dbReference type="SUPFAM" id="SSF56317">
    <property type="entry name" value="Carbon-nitrogen hydrolase"/>
    <property type="match status" value="1"/>
</dbReference>
<keyword evidence="12" id="KW-1185">Reference proteome</keyword>
<reference evidence="11" key="1">
    <citation type="submission" date="2021-03" db="EMBL/GenBank/DDBJ databases">
        <title>Acanthopleuribacteraceae sp. M133.</title>
        <authorList>
            <person name="Wang G."/>
        </authorList>
    </citation>
    <scope>NUCLEOTIDE SEQUENCE</scope>
    <source>
        <strain evidence="11">M133</strain>
    </source>
</reference>
<dbReference type="GO" id="GO:0042158">
    <property type="term" value="P:lipoprotein biosynthetic process"/>
    <property type="evidence" value="ECO:0007669"/>
    <property type="project" value="UniProtKB-UniRule"/>
</dbReference>
<dbReference type="KEGG" id="scor:J3U87_14075"/>
<dbReference type="EMBL" id="CP071793">
    <property type="protein sequence ID" value="QTD53578.1"/>
    <property type="molecule type" value="Genomic_DNA"/>
</dbReference>
<feature type="transmembrane region" description="Helical" evidence="9">
    <location>
        <begin position="193"/>
        <end position="211"/>
    </location>
</feature>
<dbReference type="AlphaFoldDB" id="A0A8A4TWM2"/>
<evidence type="ECO:0000256" key="3">
    <source>
        <dbReference type="ARBA" id="ARBA00022475"/>
    </source>
</evidence>
<evidence type="ECO:0000313" key="11">
    <source>
        <dbReference type="EMBL" id="QTD53578.1"/>
    </source>
</evidence>
<keyword evidence="4 9" id="KW-0808">Transferase</keyword>
<gene>
    <name evidence="9 11" type="primary">lnt</name>
    <name evidence="11" type="ORF">J3U87_14075</name>
</gene>
<dbReference type="PANTHER" id="PTHR38686:SF1">
    <property type="entry name" value="APOLIPOPROTEIN N-ACYLTRANSFERASE"/>
    <property type="match status" value="1"/>
</dbReference>
<dbReference type="Proteomes" id="UP000663929">
    <property type="component" value="Chromosome"/>
</dbReference>
<comment type="pathway">
    <text evidence="9">Protein modification; lipoprotein biosynthesis (N-acyl transfer).</text>
</comment>
<keyword evidence="7 9" id="KW-0472">Membrane</keyword>
<evidence type="ECO:0000256" key="4">
    <source>
        <dbReference type="ARBA" id="ARBA00022679"/>
    </source>
</evidence>
<keyword evidence="8 9" id="KW-0012">Acyltransferase</keyword>
<dbReference type="Gene3D" id="3.60.110.10">
    <property type="entry name" value="Carbon-nitrogen hydrolase"/>
    <property type="match status" value="1"/>
</dbReference>
<comment type="subcellular location">
    <subcellularLocation>
        <location evidence="1 9">Cell membrane</location>
        <topology evidence="1 9">Multi-pass membrane protein</topology>
    </subcellularLocation>
</comment>
<dbReference type="InterPro" id="IPR004563">
    <property type="entry name" value="Apolipo_AcylTrfase"/>
</dbReference>
<organism evidence="11 12">
    <name type="scientific">Sulfidibacter corallicola</name>
    <dbReference type="NCBI Taxonomy" id="2818388"/>
    <lineage>
        <taxon>Bacteria</taxon>
        <taxon>Pseudomonadati</taxon>
        <taxon>Acidobacteriota</taxon>
        <taxon>Holophagae</taxon>
        <taxon>Acanthopleuribacterales</taxon>
        <taxon>Acanthopleuribacteraceae</taxon>
        <taxon>Sulfidibacter</taxon>
    </lineage>
</organism>
<evidence type="ECO:0000259" key="10">
    <source>
        <dbReference type="PROSITE" id="PS50263"/>
    </source>
</evidence>
<dbReference type="InterPro" id="IPR045378">
    <property type="entry name" value="LNT_N"/>
</dbReference>
<name>A0A8A4TWM2_SULCO</name>
<dbReference type="CDD" id="cd07571">
    <property type="entry name" value="ALP_N-acyl_transferase"/>
    <property type="match status" value="1"/>
</dbReference>
<dbReference type="NCBIfam" id="TIGR00546">
    <property type="entry name" value="lnt"/>
    <property type="match status" value="1"/>
</dbReference>
<keyword evidence="3 9" id="KW-1003">Cell membrane</keyword>
<dbReference type="InterPro" id="IPR036526">
    <property type="entry name" value="C-N_Hydrolase_sf"/>
</dbReference>
<comment type="catalytic activity">
    <reaction evidence="9">
        <text>N-terminal S-1,2-diacyl-sn-glyceryl-L-cysteinyl-[lipoprotein] + a glycerophospholipid = N-acyl-S-1,2-diacyl-sn-glyceryl-L-cysteinyl-[lipoprotein] + a 2-acyl-sn-glycero-3-phospholipid + H(+)</text>
        <dbReference type="Rhea" id="RHEA:48228"/>
        <dbReference type="Rhea" id="RHEA-COMP:14681"/>
        <dbReference type="Rhea" id="RHEA-COMP:14684"/>
        <dbReference type="ChEBI" id="CHEBI:15378"/>
        <dbReference type="ChEBI" id="CHEBI:136912"/>
        <dbReference type="ChEBI" id="CHEBI:140656"/>
        <dbReference type="ChEBI" id="CHEBI:140657"/>
        <dbReference type="ChEBI" id="CHEBI:140660"/>
        <dbReference type="EC" id="2.3.1.269"/>
    </reaction>
</comment>
<dbReference type="UniPathway" id="UPA00666"/>
<dbReference type="GO" id="GO:0005886">
    <property type="term" value="C:plasma membrane"/>
    <property type="evidence" value="ECO:0007669"/>
    <property type="project" value="UniProtKB-SubCell"/>
</dbReference>